<dbReference type="PANTHER" id="PTHR30480:SF13">
    <property type="entry name" value="BETA-HEXOSAMINIDASE"/>
    <property type="match status" value="1"/>
</dbReference>
<keyword evidence="8" id="KW-1185">Reference proteome</keyword>
<dbReference type="EC" id="3.2.1.52" evidence="3"/>
<evidence type="ECO:0000256" key="4">
    <source>
        <dbReference type="ARBA" id="ARBA00022801"/>
    </source>
</evidence>
<feature type="domain" description="Glycoside hydrolase family 3 N-terminal" evidence="6">
    <location>
        <begin position="18"/>
        <end position="300"/>
    </location>
</feature>
<evidence type="ECO:0000256" key="5">
    <source>
        <dbReference type="ARBA" id="ARBA00023295"/>
    </source>
</evidence>
<dbReference type="RefSeq" id="WP_132313315.1">
    <property type="nucleotide sequence ID" value="NZ_SMAR01000029.1"/>
</dbReference>
<evidence type="ECO:0000259" key="6">
    <source>
        <dbReference type="Pfam" id="PF00933"/>
    </source>
</evidence>
<accession>A0A4R3NKC8</accession>
<dbReference type="InterPro" id="IPR001764">
    <property type="entry name" value="Glyco_hydro_3_N"/>
</dbReference>
<proteinExistence type="inferred from homology"/>
<dbReference type="PANTHER" id="PTHR30480">
    <property type="entry name" value="BETA-HEXOSAMINIDASE-RELATED"/>
    <property type="match status" value="1"/>
</dbReference>
<dbReference type="InterPro" id="IPR036962">
    <property type="entry name" value="Glyco_hydro_3_N_sf"/>
</dbReference>
<dbReference type="SUPFAM" id="SSF51445">
    <property type="entry name" value="(Trans)glycosidases"/>
    <property type="match status" value="1"/>
</dbReference>
<organism evidence="7 8">
    <name type="scientific">Martelella mediterranea</name>
    <dbReference type="NCBI Taxonomy" id="293089"/>
    <lineage>
        <taxon>Bacteria</taxon>
        <taxon>Pseudomonadati</taxon>
        <taxon>Pseudomonadota</taxon>
        <taxon>Alphaproteobacteria</taxon>
        <taxon>Hyphomicrobiales</taxon>
        <taxon>Aurantimonadaceae</taxon>
        <taxon>Martelella</taxon>
    </lineage>
</organism>
<dbReference type="GO" id="GO:0005975">
    <property type="term" value="P:carbohydrate metabolic process"/>
    <property type="evidence" value="ECO:0007669"/>
    <property type="project" value="InterPro"/>
</dbReference>
<protein>
    <recommendedName>
        <fullName evidence="3">beta-N-acetylhexosaminidase</fullName>
        <ecNumber evidence="3">3.2.1.52</ecNumber>
    </recommendedName>
</protein>
<name>A0A4R3NKC8_9HYPH</name>
<comment type="catalytic activity">
    <reaction evidence="1">
        <text>Hydrolysis of terminal non-reducing N-acetyl-D-hexosamine residues in N-acetyl-beta-D-hexosaminides.</text>
        <dbReference type="EC" id="3.2.1.52"/>
    </reaction>
</comment>
<comment type="similarity">
    <text evidence="2">Belongs to the glycosyl hydrolase 3 family.</text>
</comment>
<evidence type="ECO:0000313" key="7">
    <source>
        <dbReference type="EMBL" id="TCT34812.1"/>
    </source>
</evidence>
<sequence length="339" mass="36004">MTDVNAMILGCAGPELSAEEVSFFQEAQPWGFILFGRNIETSEQVRRLVSDLRASVGRKAPVFIDQEGGTVRRLRPPMVADYPAASRIAGLYRLDRQAGVEAAWACGRLIAADLLALGINCNCAPVLDMPPATGSGFMADRSYGTDVAQVAALAGAMARGLEAGGVLPVIKHIPGHGRGLADSHKELPRVSASLDTLRSSDFLPFKALSAALMAMTCHVVFEAIDPENPATTSKRAIEDIIRDEIGFDGLLISDDLSMNALSGDIATRALAVASAGVDIVLHCNGDLAEMSAVAERVPRLQGRAYQRSEAVLKAEPVADDTDLEALRAHLNRLLTMESG</sequence>
<dbReference type="NCBIfam" id="NF003740">
    <property type="entry name" value="PRK05337.1"/>
    <property type="match status" value="1"/>
</dbReference>
<dbReference type="PROSITE" id="PS00775">
    <property type="entry name" value="GLYCOSYL_HYDROL_F3"/>
    <property type="match status" value="1"/>
</dbReference>
<dbReference type="InterPro" id="IPR017853">
    <property type="entry name" value="GH"/>
</dbReference>
<dbReference type="OrthoDB" id="9786661at2"/>
<dbReference type="InterPro" id="IPR019800">
    <property type="entry name" value="Glyco_hydro_3_AS"/>
</dbReference>
<dbReference type="GO" id="GO:0009254">
    <property type="term" value="P:peptidoglycan turnover"/>
    <property type="evidence" value="ECO:0007669"/>
    <property type="project" value="TreeGrafter"/>
</dbReference>
<comment type="caution">
    <text evidence="7">The sequence shown here is derived from an EMBL/GenBank/DDBJ whole genome shotgun (WGS) entry which is preliminary data.</text>
</comment>
<evidence type="ECO:0000256" key="1">
    <source>
        <dbReference type="ARBA" id="ARBA00001231"/>
    </source>
</evidence>
<dbReference type="EMBL" id="SMAR01000029">
    <property type="protein sequence ID" value="TCT34812.1"/>
    <property type="molecule type" value="Genomic_DNA"/>
</dbReference>
<evidence type="ECO:0000256" key="3">
    <source>
        <dbReference type="ARBA" id="ARBA00012663"/>
    </source>
</evidence>
<dbReference type="GO" id="GO:0004563">
    <property type="term" value="F:beta-N-acetylhexosaminidase activity"/>
    <property type="evidence" value="ECO:0007669"/>
    <property type="project" value="UniProtKB-EC"/>
</dbReference>
<dbReference type="Proteomes" id="UP000295097">
    <property type="component" value="Unassembled WGS sequence"/>
</dbReference>
<dbReference type="AlphaFoldDB" id="A0A4R3NKC8"/>
<dbReference type="Pfam" id="PF00933">
    <property type="entry name" value="Glyco_hydro_3"/>
    <property type="match status" value="1"/>
</dbReference>
<evidence type="ECO:0000256" key="2">
    <source>
        <dbReference type="ARBA" id="ARBA00005336"/>
    </source>
</evidence>
<keyword evidence="5" id="KW-0326">Glycosidase</keyword>
<evidence type="ECO:0000313" key="8">
    <source>
        <dbReference type="Proteomes" id="UP000295097"/>
    </source>
</evidence>
<keyword evidence="4" id="KW-0378">Hydrolase</keyword>
<dbReference type="Gene3D" id="3.20.20.300">
    <property type="entry name" value="Glycoside hydrolase, family 3, N-terminal domain"/>
    <property type="match status" value="1"/>
</dbReference>
<dbReference type="InterPro" id="IPR050226">
    <property type="entry name" value="NagZ_Beta-hexosaminidase"/>
</dbReference>
<reference evidence="7 8" key="1">
    <citation type="submission" date="2019-03" db="EMBL/GenBank/DDBJ databases">
        <title>Freshwater and sediment microbial communities from various areas in North America, analyzing microbe dynamics in response to fracking.</title>
        <authorList>
            <person name="Lamendella R."/>
        </authorList>
    </citation>
    <scope>NUCLEOTIDE SEQUENCE [LARGE SCALE GENOMIC DNA]</scope>
    <source>
        <strain evidence="7 8">175.2</strain>
    </source>
</reference>
<gene>
    <name evidence="7" type="ORF">EDC90_102913</name>
</gene>